<name>A0A1G1XTK9_9BACT</name>
<dbReference type="GO" id="GO:0006412">
    <property type="term" value="P:translation"/>
    <property type="evidence" value="ECO:0007669"/>
    <property type="project" value="UniProtKB-UniRule"/>
</dbReference>
<dbReference type="PANTHER" id="PTHR21368">
    <property type="entry name" value="50S RIBOSOMAL PROTEIN L9"/>
    <property type="match status" value="1"/>
</dbReference>
<dbReference type="GO" id="GO:1990904">
    <property type="term" value="C:ribonucleoprotein complex"/>
    <property type="evidence" value="ECO:0007669"/>
    <property type="project" value="UniProtKB-KW"/>
</dbReference>
<evidence type="ECO:0000259" key="9">
    <source>
        <dbReference type="PROSITE" id="PS00651"/>
    </source>
</evidence>
<dbReference type="InterPro" id="IPR020070">
    <property type="entry name" value="Ribosomal_bL9_N"/>
</dbReference>
<evidence type="ECO:0000256" key="4">
    <source>
        <dbReference type="ARBA" id="ARBA00022980"/>
    </source>
</evidence>
<evidence type="ECO:0000256" key="5">
    <source>
        <dbReference type="ARBA" id="ARBA00023274"/>
    </source>
</evidence>
<dbReference type="SUPFAM" id="SSF55658">
    <property type="entry name" value="L9 N-domain-like"/>
    <property type="match status" value="1"/>
</dbReference>
<evidence type="ECO:0000313" key="10">
    <source>
        <dbReference type="EMBL" id="OGY43425.1"/>
    </source>
</evidence>
<dbReference type="InterPro" id="IPR000244">
    <property type="entry name" value="Ribosomal_bL9"/>
</dbReference>
<accession>A0A1G1XTK9</accession>
<feature type="domain" description="Ribosomal protein L9" evidence="9">
    <location>
        <begin position="13"/>
        <end position="40"/>
    </location>
</feature>
<dbReference type="PROSITE" id="PS00651">
    <property type="entry name" value="RIBOSOMAL_L9"/>
    <property type="match status" value="1"/>
</dbReference>
<protein>
    <recommendedName>
        <fullName evidence="6 7">Large ribosomal subunit protein bL9</fullName>
    </recommendedName>
</protein>
<keyword evidence="4 7" id="KW-0689">Ribosomal protein</keyword>
<keyword evidence="5 7" id="KW-0687">Ribonucleoprotein</keyword>
<feature type="coiled-coil region" evidence="8">
    <location>
        <begin position="37"/>
        <end position="75"/>
    </location>
</feature>
<dbReference type="SUPFAM" id="SSF55653">
    <property type="entry name" value="Ribosomal protein L9 C-domain"/>
    <property type="match status" value="1"/>
</dbReference>
<evidence type="ECO:0000256" key="6">
    <source>
        <dbReference type="ARBA" id="ARBA00035292"/>
    </source>
</evidence>
<dbReference type="GO" id="GO:0019843">
    <property type="term" value="F:rRNA binding"/>
    <property type="evidence" value="ECO:0007669"/>
    <property type="project" value="UniProtKB-UniRule"/>
</dbReference>
<dbReference type="Pfam" id="PF03948">
    <property type="entry name" value="Ribosomal_L9_C"/>
    <property type="match status" value="1"/>
</dbReference>
<gene>
    <name evidence="7" type="primary">rplI</name>
    <name evidence="10" type="ORF">A2729_04620</name>
</gene>
<evidence type="ECO:0000256" key="7">
    <source>
        <dbReference type="HAMAP-Rule" id="MF_00503"/>
    </source>
</evidence>
<keyword evidence="2 7" id="KW-0699">rRNA-binding</keyword>
<dbReference type="InterPro" id="IPR036791">
    <property type="entry name" value="Ribosomal_bL9_C_sf"/>
</dbReference>
<dbReference type="GO" id="GO:0003735">
    <property type="term" value="F:structural constituent of ribosome"/>
    <property type="evidence" value="ECO:0007669"/>
    <property type="project" value="InterPro"/>
</dbReference>
<evidence type="ECO:0000256" key="8">
    <source>
        <dbReference type="SAM" id="Coils"/>
    </source>
</evidence>
<dbReference type="InterPro" id="IPR020069">
    <property type="entry name" value="Ribosomal_bL9_C"/>
</dbReference>
<dbReference type="Gene3D" id="3.40.5.10">
    <property type="entry name" value="Ribosomal protein L9, N-terminal domain"/>
    <property type="match status" value="1"/>
</dbReference>
<dbReference type="Proteomes" id="UP000178930">
    <property type="component" value="Unassembled WGS sequence"/>
</dbReference>
<dbReference type="EMBL" id="MHIB01000037">
    <property type="protein sequence ID" value="OGY43425.1"/>
    <property type="molecule type" value="Genomic_DNA"/>
</dbReference>
<evidence type="ECO:0000313" key="11">
    <source>
        <dbReference type="Proteomes" id="UP000178930"/>
    </source>
</evidence>
<dbReference type="InterPro" id="IPR036935">
    <property type="entry name" value="Ribosomal_bL9_N_sf"/>
</dbReference>
<dbReference type="InterPro" id="IPR020594">
    <property type="entry name" value="Ribosomal_bL9_bac/chp"/>
</dbReference>
<comment type="similarity">
    <text evidence="1 7">Belongs to the bacterial ribosomal protein bL9 family.</text>
</comment>
<keyword evidence="3 7" id="KW-0694">RNA-binding</keyword>
<dbReference type="AlphaFoldDB" id="A0A1G1XTK9"/>
<dbReference type="GO" id="GO:0005840">
    <property type="term" value="C:ribosome"/>
    <property type="evidence" value="ECO:0007669"/>
    <property type="project" value="UniProtKB-KW"/>
</dbReference>
<proteinExistence type="inferred from homology"/>
<dbReference type="Pfam" id="PF01281">
    <property type="entry name" value="Ribosomal_L9_N"/>
    <property type="match status" value="1"/>
</dbReference>
<sequence>MKVILLKNVSNLGEENEIKEVAMGYARNFLFPQNLAIEATPQALAQLEEKKAKQEKEAEADLAAAEALAQKIDGESFEIKVKASGAGTLYAAIAPAKIVSILKAKGFSVRPNQIILKTAMKEVGEYEALIQLDHGLEAKVTLIVSTE</sequence>
<dbReference type="Gene3D" id="3.10.430.100">
    <property type="entry name" value="Ribosomal protein L9, C-terminal domain"/>
    <property type="match status" value="1"/>
</dbReference>
<dbReference type="InterPro" id="IPR009027">
    <property type="entry name" value="Ribosomal_bL9/RNase_H1_N"/>
</dbReference>
<evidence type="ECO:0000256" key="3">
    <source>
        <dbReference type="ARBA" id="ARBA00022884"/>
    </source>
</evidence>
<comment type="function">
    <text evidence="7">Binds to the 23S rRNA.</text>
</comment>
<evidence type="ECO:0000256" key="2">
    <source>
        <dbReference type="ARBA" id="ARBA00022730"/>
    </source>
</evidence>
<comment type="caution">
    <text evidence="10">The sequence shown here is derived from an EMBL/GenBank/DDBJ whole genome shotgun (WGS) entry which is preliminary data.</text>
</comment>
<organism evidence="10 11">
    <name type="scientific">Candidatus Buchananbacteria bacterium RIFCSPHIGHO2_01_FULL_39_14</name>
    <dbReference type="NCBI Taxonomy" id="1797532"/>
    <lineage>
        <taxon>Bacteria</taxon>
        <taxon>Candidatus Buchananiibacteriota</taxon>
    </lineage>
</organism>
<reference evidence="10 11" key="1">
    <citation type="journal article" date="2016" name="Nat. Commun.">
        <title>Thousands of microbial genomes shed light on interconnected biogeochemical processes in an aquifer system.</title>
        <authorList>
            <person name="Anantharaman K."/>
            <person name="Brown C.T."/>
            <person name="Hug L.A."/>
            <person name="Sharon I."/>
            <person name="Castelle C.J."/>
            <person name="Probst A.J."/>
            <person name="Thomas B.C."/>
            <person name="Singh A."/>
            <person name="Wilkins M.J."/>
            <person name="Karaoz U."/>
            <person name="Brodie E.L."/>
            <person name="Williams K.H."/>
            <person name="Hubbard S.S."/>
            <person name="Banfield J.F."/>
        </authorList>
    </citation>
    <scope>NUCLEOTIDE SEQUENCE [LARGE SCALE GENOMIC DNA]</scope>
</reference>
<dbReference type="HAMAP" id="MF_00503">
    <property type="entry name" value="Ribosomal_bL9"/>
    <property type="match status" value="1"/>
</dbReference>
<dbReference type="STRING" id="1797532.A2729_04620"/>
<evidence type="ECO:0000256" key="1">
    <source>
        <dbReference type="ARBA" id="ARBA00010605"/>
    </source>
</evidence>
<keyword evidence="8" id="KW-0175">Coiled coil</keyword>
<dbReference type="NCBIfam" id="TIGR00158">
    <property type="entry name" value="L9"/>
    <property type="match status" value="1"/>
</dbReference>